<dbReference type="GeneID" id="27330055"/>
<keyword evidence="3" id="KW-0238">DNA-binding</keyword>
<proteinExistence type="predicted"/>
<protein>
    <recommendedName>
        <fullName evidence="7">Xylanolytic transcriptional activator regulatory domain-containing protein</fullName>
    </recommendedName>
</protein>
<comment type="subcellular location">
    <subcellularLocation>
        <location evidence="1">Nucleus</location>
    </subcellularLocation>
</comment>
<dbReference type="OrthoDB" id="3163292at2759"/>
<accession>A0A0D2BI93</accession>
<dbReference type="InterPro" id="IPR007219">
    <property type="entry name" value="XnlR_reg_dom"/>
</dbReference>
<dbReference type="EMBL" id="KN847493">
    <property type="protein sequence ID" value="KIW18683.1"/>
    <property type="molecule type" value="Genomic_DNA"/>
</dbReference>
<sequence>MTKELQLLKQTLKSHPNDDRINSIQSPSDRTTSPQGIIGQNPQLYQEVEGHDSEAPFGLSEQDASSRSLPSAELGNCFFDKAEVLELFRLFHKSFHPHVPIIDTTLPIQTIKETSPFLFWTIIFLASRYTKDHVHKANLLVEAYSDLVNQTIVKIPLSFYTVQALLCLCTWPLPVMRQQQDPSSMYSVIAVHAASQLSLPLAADASSRALASLPTSVRHGMVKTWLECFIRSTTLALMNGLPPPLRSPNDLRTVTGMIKLDSLPTKLMVEAEILRCLTKHYDSLVGEMDSFVRDTIVQLCVEELDSITSRLQCSFDAYLSFSFWMAKLHIYALALVKETQQLKDKRYFEPDTLCSKLQQLAMTTAYRIIDIYCNELGTQTCETFDMSLVNQHIALPKSYFFGVMVATFLLIKYSVLNKSLSDERKTESRRKIQMVHTKLQEYSSHQYTEPGRAASVIEVLCRGTPETIELGAEIEVDGGASIALNALIAAANLRGRRNLKSHLLQSLNPVSPPSTSNKSPLTTNEADHGAQANALIEMLEETPSIPSDVWNQSFMEMLDFNNPNLYFGVEDDTFVAPD</sequence>
<organism evidence="8 9">
    <name type="scientific">Exophiala spinifera</name>
    <dbReference type="NCBI Taxonomy" id="91928"/>
    <lineage>
        <taxon>Eukaryota</taxon>
        <taxon>Fungi</taxon>
        <taxon>Dikarya</taxon>
        <taxon>Ascomycota</taxon>
        <taxon>Pezizomycotina</taxon>
        <taxon>Eurotiomycetes</taxon>
        <taxon>Chaetothyriomycetidae</taxon>
        <taxon>Chaetothyriales</taxon>
        <taxon>Herpotrichiellaceae</taxon>
        <taxon>Exophiala</taxon>
    </lineage>
</organism>
<evidence type="ECO:0000256" key="4">
    <source>
        <dbReference type="ARBA" id="ARBA00023163"/>
    </source>
</evidence>
<feature type="domain" description="Xylanolytic transcriptional activator regulatory" evidence="7">
    <location>
        <begin position="90"/>
        <end position="251"/>
    </location>
</feature>
<reference evidence="8 9" key="1">
    <citation type="submission" date="2015-01" db="EMBL/GenBank/DDBJ databases">
        <title>The Genome Sequence of Exophiala spinifera CBS89968.</title>
        <authorList>
            <consortium name="The Broad Institute Genomics Platform"/>
            <person name="Cuomo C."/>
            <person name="de Hoog S."/>
            <person name="Gorbushina A."/>
            <person name="Stielow B."/>
            <person name="Teixiera M."/>
            <person name="Abouelleil A."/>
            <person name="Chapman S.B."/>
            <person name="Priest M."/>
            <person name="Young S.K."/>
            <person name="Wortman J."/>
            <person name="Nusbaum C."/>
            <person name="Birren B."/>
        </authorList>
    </citation>
    <scope>NUCLEOTIDE SEQUENCE [LARGE SCALE GENOMIC DNA]</scope>
    <source>
        <strain evidence="8 9">CBS 89968</strain>
    </source>
</reference>
<dbReference type="PANTHER" id="PTHR31845">
    <property type="entry name" value="FINGER DOMAIN PROTEIN, PUTATIVE-RELATED"/>
    <property type="match status" value="1"/>
</dbReference>
<dbReference type="PANTHER" id="PTHR31845:SF21">
    <property type="entry name" value="REGULATORY PROTEIN LEU3"/>
    <property type="match status" value="1"/>
</dbReference>
<evidence type="ECO:0000256" key="3">
    <source>
        <dbReference type="ARBA" id="ARBA00023125"/>
    </source>
</evidence>
<evidence type="ECO:0000313" key="8">
    <source>
        <dbReference type="EMBL" id="KIW18683.1"/>
    </source>
</evidence>
<feature type="compositionally biased region" description="Polar residues" evidence="6">
    <location>
        <begin position="506"/>
        <end position="524"/>
    </location>
</feature>
<evidence type="ECO:0000256" key="1">
    <source>
        <dbReference type="ARBA" id="ARBA00004123"/>
    </source>
</evidence>
<dbReference type="CDD" id="cd12148">
    <property type="entry name" value="fungal_TF_MHR"/>
    <property type="match status" value="1"/>
</dbReference>
<gene>
    <name evidence="8" type="ORF">PV08_02972</name>
</gene>
<keyword evidence="9" id="KW-1185">Reference proteome</keyword>
<dbReference type="Pfam" id="PF04082">
    <property type="entry name" value="Fungal_trans"/>
    <property type="match status" value="1"/>
</dbReference>
<dbReference type="RefSeq" id="XP_016238899.1">
    <property type="nucleotide sequence ID" value="XM_016377329.1"/>
</dbReference>
<feature type="region of interest" description="Disordered" evidence="6">
    <location>
        <begin position="506"/>
        <end position="525"/>
    </location>
</feature>
<name>A0A0D2BI93_9EURO</name>
<dbReference type="Proteomes" id="UP000053328">
    <property type="component" value="Unassembled WGS sequence"/>
</dbReference>
<evidence type="ECO:0000259" key="7">
    <source>
        <dbReference type="Pfam" id="PF04082"/>
    </source>
</evidence>
<feature type="compositionally biased region" description="Polar residues" evidence="6">
    <location>
        <begin position="22"/>
        <end position="39"/>
    </location>
</feature>
<dbReference type="VEuPathDB" id="FungiDB:PV08_02972"/>
<keyword evidence="2" id="KW-0805">Transcription regulation</keyword>
<dbReference type="InterPro" id="IPR051089">
    <property type="entry name" value="prtT"/>
</dbReference>
<dbReference type="GO" id="GO:0006351">
    <property type="term" value="P:DNA-templated transcription"/>
    <property type="evidence" value="ECO:0007669"/>
    <property type="project" value="InterPro"/>
</dbReference>
<dbReference type="GO" id="GO:0000976">
    <property type="term" value="F:transcription cis-regulatory region binding"/>
    <property type="evidence" value="ECO:0007669"/>
    <property type="project" value="TreeGrafter"/>
</dbReference>
<keyword evidence="5" id="KW-0539">Nucleus</keyword>
<evidence type="ECO:0000256" key="6">
    <source>
        <dbReference type="SAM" id="MobiDB-lite"/>
    </source>
</evidence>
<dbReference type="AlphaFoldDB" id="A0A0D2BI93"/>
<dbReference type="GO" id="GO:0008270">
    <property type="term" value="F:zinc ion binding"/>
    <property type="evidence" value="ECO:0007669"/>
    <property type="project" value="InterPro"/>
</dbReference>
<dbReference type="STRING" id="91928.A0A0D2BI93"/>
<evidence type="ECO:0000313" key="9">
    <source>
        <dbReference type="Proteomes" id="UP000053328"/>
    </source>
</evidence>
<dbReference type="GO" id="GO:0005634">
    <property type="term" value="C:nucleus"/>
    <property type="evidence" value="ECO:0007669"/>
    <property type="project" value="UniProtKB-SubCell"/>
</dbReference>
<evidence type="ECO:0000256" key="5">
    <source>
        <dbReference type="ARBA" id="ARBA00023242"/>
    </source>
</evidence>
<evidence type="ECO:0000256" key="2">
    <source>
        <dbReference type="ARBA" id="ARBA00023015"/>
    </source>
</evidence>
<dbReference type="GO" id="GO:0000981">
    <property type="term" value="F:DNA-binding transcription factor activity, RNA polymerase II-specific"/>
    <property type="evidence" value="ECO:0007669"/>
    <property type="project" value="TreeGrafter"/>
</dbReference>
<feature type="compositionally biased region" description="Low complexity" evidence="6">
    <location>
        <begin position="1"/>
        <end position="13"/>
    </location>
</feature>
<feature type="region of interest" description="Disordered" evidence="6">
    <location>
        <begin position="1"/>
        <end position="39"/>
    </location>
</feature>
<keyword evidence="4" id="KW-0804">Transcription</keyword>
<dbReference type="HOGENOM" id="CLU_011455_3_1_1"/>